<dbReference type="InterPro" id="IPR025943">
    <property type="entry name" value="Sigma_54_int_dom_ATP-bd_2"/>
</dbReference>
<dbReference type="RefSeq" id="WP_008044583.1">
    <property type="nucleotide sequence ID" value="NZ_CH724151.1"/>
</dbReference>
<dbReference type="InterPro" id="IPR001789">
    <property type="entry name" value="Sig_transdc_resp-reg_receiver"/>
</dbReference>
<dbReference type="InterPro" id="IPR003593">
    <property type="entry name" value="AAA+_ATPase"/>
</dbReference>
<accession>A4B933</accession>
<keyword evidence="5" id="KW-0597">Phosphoprotein</keyword>
<dbReference type="GO" id="GO:0043565">
    <property type="term" value="F:sequence-specific DNA binding"/>
    <property type="evidence" value="ECO:0007669"/>
    <property type="project" value="InterPro"/>
</dbReference>
<dbReference type="InterPro" id="IPR009057">
    <property type="entry name" value="Homeodomain-like_sf"/>
</dbReference>
<feature type="domain" description="Sigma-54 factor interaction" evidence="6">
    <location>
        <begin position="148"/>
        <end position="377"/>
    </location>
</feature>
<dbReference type="Pfam" id="PF02954">
    <property type="entry name" value="HTH_8"/>
    <property type="match status" value="1"/>
</dbReference>
<dbReference type="InterPro" id="IPR002078">
    <property type="entry name" value="Sigma_54_int"/>
</dbReference>
<evidence type="ECO:0000313" key="8">
    <source>
        <dbReference type="EMBL" id="EAR11134.1"/>
    </source>
</evidence>
<dbReference type="CDD" id="cd00009">
    <property type="entry name" value="AAA"/>
    <property type="match status" value="1"/>
</dbReference>
<dbReference type="InterPro" id="IPR014264">
    <property type="entry name" value="PEP-CTERM_resp_reg"/>
</dbReference>
<keyword evidence="9" id="KW-1185">Reference proteome</keyword>
<evidence type="ECO:0000256" key="5">
    <source>
        <dbReference type="PROSITE-ProRule" id="PRU00169"/>
    </source>
</evidence>
<dbReference type="Pfam" id="PF00072">
    <property type="entry name" value="Response_reg"/>
    <property type="match status" value="1"/>
</dbReference>
<dbReference type="STRING" id="314283.MED297_19642"/>
<dbReference type="SMART" id="SM00448">
    <property type="entry name" value="REC"/>
    <property type="match status" value="1"/>
</dbReference>
<dbReference type="InterPro" id="IPR011006">
    <property type="entry name" value="CheY-like_superfamily"/>
</dbReference>
<keyword evidence="2" id="KW-0067">ATP-binding</keyword>
<dbReference type="HOGENOM" id="CLU_000445_0_6_6"/>
<dbReference type="PROSITE" id="PS50110">
    <property type="entry name" value="RESPONSE_REGULATORY"/>
    <property type="match status" value="1"/>
</dbReference>
<dbReference type="Gene3D" id="1.10.10.60">
    <property type="entry name" value="Homeodomain-like"/>
    <property type="match status" value="1"/>
</dbReference>
<dbReference type="Pfam" id="PF00158">
    <property type="entry name" value="Sigma54_activat"/>
    <property type="match status" value="1"/>
</dbReference>
<keyword evidence="3" id="KW-0805">Transcription regulation</keyword>
<dbReference type="PRINTS" id="PR01590">
    <property type="entry name" value="HTHFIS"/>
</dbReference>
<keyword evidence="1" id="KW-0547">Nucleotide-binding</keyword>
<dbReference type="SUPFAM" id="SSF52540">
    <property type="entry name" value="P-loop containing nucleoside triphosphate hydrolases"/>
    <property type="match status" value="1"/>
</dbReference>
<dbReference type="GO" id="GO:0005524">
    <property type="term" value="F:ATP binding"/>
    <property type="evidence" value="ECO:0007669"/>
    <property type="project" value="UniProtKB-KW"/>
</dbReference>
<feature type="modified residue" description="4-aspartylphosphate" evidence="5">
    <location>
        <position position="56"/>
    </location>
</feature>
<dbReference type="SUPFAM" id="SSF52172">
    <property type="entry name" value="CheY-like"/>
    <property type="match status" value="1"/>
</dbReference>
<reference evidence="8 9" key="1">
    <citation type="submission" date="2006-02" db="EMBL/GenBank/DDBJ databases">
        <authorList>
            <person name="Pinhassi J."/>
            <person name="Pedros-Alio C."/>
            <person name="Ferriera S."/>
            <person name="Johnson J."/>
            <person name="Kravitz S."/>
            <person name="Halpern A."/>
            <person name="Remington K."/>
            <person name="Beeson K."/>
            <person name="Tran B."/>
            <person name="Rogers Y.-H."/>
            <person name="Friedman R."/>
            <person name="Venter J.C."/>
        </authorList>
    </citation>
    <scope>NUCLEOTIDE SEQUENCE [LARGE SCALE GENOMIC DNA]</scope>
    <source>
        <strain evidence="8 9">MED297</strain>
    </source>
</reference>
<name>A4B933_9GAMM</name>
<dbReference type="GO" id="GO:0006355">
    <property type="term" value="P:regulation of DNA-templated transcription"/>
    <property type="evidence" value="ECO:0007669"/>
    <property type="project" value="InterPro"/>
</dbReference>
<evidence type="ECO:0000256" key="2">
    <source>
        <dbReference type="ARBA" id="ARBA00022840"/>
    </source>
</evidence>
<dbReference type="NCBIfam" id="TIGR02915">
    <property type="entry name" value="PEP_resp_reg"/>
    <property type="match status" value="1"/>
</dbReference>
<comment type="caution">
    <text evidence="8">The sequence shown here is derived from an EMBL/GenBank/DDBJ whole genome shotgun (WGS) entry which is preliminary data.</text>
</comment>
<keyword evidence="4" id="KW-0804">Transcription</keyword>
<dbReference type="InterPro" id="IPR058031">
    <property type="entry name" value="AAA_lid_NorR"/>
</dbReference>
<evidence type="ECO:0000313" key="9">
    <source>
        <dbReference type="Proteomes" id="UP000005953"/>
    </source>
</evidence>
<evidence type="ECO:0000256" key="1">
    <source>
        <dbReference type="ARBA" id="ARBA00022741"/>
    </source>
</evidence>
<evidence type="ECO:0000259" key="6">
    <source>
        <dbReference type="PROSITE" id="PS50045"/>
    </source>
</evidence>
<dbReference type="EMBL" id="AAOE01000001">
    <property type="protein sequence ID" value="EAR11134.1"/>
    <property type="molecule type" value="Genomic_DNA"/>
</dbReference>
<dbReference type="PROSITE" id="PS00676">
    <property type="entry name" value="SIGMA54_INTERACT_2"/>
    <property type="match status" value="1"/>
</dbReference>
<dbReference type="Proteomes" id="UP000005953">
    <property type="component" value="Unassembled WGS sequence"/>
</dbReference>
<evidence type="ECO:0000256" key="4">
    <source>
        <dbReference type="ARBA" id="ARBA00023163"/>
    </source>
</evidence>
<dbReference type="InterPro" id="IPR002197">
    <property type="entry name" value="HTH_Fis"/>
</dbReference>
<dbReference type="AlphaFoldDB" id="A4B933"/>
<dbReference type="Gene3D" id="3.40.50.300">
    <property type="entry name" value="P-loop containing nucleotide triphosphate hydrolases"/>
    <property type="match status" value="1"/>
</dbReference>
<proteinExistence type="predicted"/>
<dbReference type="CDD" id="cd00156">
    <property type="entry name" value="REC"/>
    <property type="match status" value="1"/>
</dbReference>
<dbReference type="PROSITE" id="PS50045">
    <property type="entry name" value="SIGMA54_INTERACT_4"/>
    <property type="match status" value="1"/>
</dbReference>
<evidence type="ECO:0000256" key="3">
    <source>
        <dbReference type="ARBA" id="ARBA00023015"/>
    </source>
</evidence>
<dbReference type="PANTHER" id="PTHR32071">
    <property type="entry name" value="TRANSCRIPTIONAL REGULATORY PROTEIN"/>
    <property type="match status" value="1"/>
</dbReference>
<dbReference type="SMART" id="SM00382">
    <property type="entry name" value="AAA"/>
    <property type="match status" value="1"/>
</dbReference>
<feature type="domain" description="Response regulatory" evidence="7">
    <location>
        <begin position="7"/>
        <end position="126"/>
    </location>
</feature>
<dbReference type="InterPro" id="IPR027417">
    <property type="entry name" value="P-loop_NTPase"/>
</dbReference>
<dbReference type="SUPFAM" id="SSF46689">
    <property type="entry name" value="Homeodomain-like"/>
    <property type="match status" value="1"/>
</dbReference>
<protein>
    <submittedName>
        <fullName evidence="8">AtoC response regulatory protein</fullName>
    </submittedName>
</protein>
<gene>
    <name evidence="8" type="ORF">MED297_19642</name>
</gene>
<dbReference type="PANTHER" id="PTHR32071:SF113">
    <property type="entry name" value="ALGINATE BIOSYNTHESIS TRANSCRIPTIONAL REGULATORY PROTEIN ALGB"/>
    <property type="match status" value="1"/>
</dbReference>
<dbReference type="OrthoDB" id="9804019at2"/>
<dbReference type="Pfam" id="PF25601">
    <property type="entry name" value="AAA_lid_14"/>
    <property type="match status" value="1"/>
</dbReference>
<dbReference type="Gene3D" id="1.10.8.60">
    <property type="match status" value="1"/>
</dbReference>
<organism evidence="8 9">
    <name type="scientific">Reinekea blandensis MED297</name>
    <dbReference type="NCBI Taxonomy" id="314283"/>
    <lineage>
        <taxon>Bacteria</taxon>
        <taxon>Pseudomonadati</taxon>
        <taxon>Pseudomonadota</taxon>
        <taxon>Gammaproteobacteria</taxon>
        <taxon>Oceanospirillales</taxon>
        <taxon>Saccharospirillaceae</taxon>
        <taxon>Reinekea</taxon>
    </lineage>
</organism>
<dbReference type="GO" id="GO:0000160">
    <property type="term" value="P:phosphorelay signal transduction system"/>
    <property type="evidence" value="ECO:0007669"/>
    <property type="project" value="InterPro"/>
</dbReference>
<dbReference type="FunFam" id="3.40.50.300:FF:000006">
    <property type="entry name" value="DNA-binding transcriptional regulator NtrC"/>
    <property type="match status" value="1"/>
</dbReference>
<sequence>MDDMEKTLLIIEDDEGLQSQLKWHFDDFDTTIITAGTRQEALTAVKNYQPTVVLQDLGLPPDDEGVDEGFRCIQDILKVAPDSKIVVLTGKNDHKNALKSIQYGAYDFYFKPVDTDKLDHVVDQAFRIARLEQENREPSELDNSINGIITANSKMKSVCRMIEKIAHTNVTATLIGESGTGKELLARSIHRLSEQAQQPFIAINCAAVPENLMESELFGYEKGAFTGAASTTVGKVEQANGGTLFLDEIGDMPLPLQAKLLRFLQERTIERVGGRKEIAVNLRVICATNKNLDEMVKDGSFREDLYYRICEIVVDIPALRERGTDSLLIAKHMLSRYSKSMGTRNMSFSDQALNAIEAYSWPGNIREVENKVKRAVVLADGANIGVEDLGIPQSEDITSTINLKEARRTAEIEAISSALHMTDQNISAAAKLLGVTRPTLYDMLKKYNLSAGNGSNIAGESKS</sequence>
<dbReference type="Gene3D" id="3.40.50.2300">
    <property type="match status" value="1"/>
</dbReference>
<evidence type="ECO:0000259" key="7">
    <source>
        <dbReference type="PROSITE" id="PS50110"/>
    </source>
</evidence>